<dbReference type="STRING" id="45067.Llan_0745"/>
<dbReference type="PATRIC" id="fig|45067.4.peg.775"/>
<evidence type="ECO:0000313" key="2">
    <source>
        <dbReference type="Proteomes" id="UP000054869"/>
    </source>
</evidence>
<name>A0A0W0VU64_9GAMM</name>
<evidence type="ECO:0000313" key="1">
    <source>
        <dbReference type="EMBL" id="KTD23610.1"/>
    </source>
</evidence>
<keyword evidence="2" id="KW-1185">Reference proteome</keyword>
<dbReference type="AlphaFoldDB" id="A0A0W0VU64"/>
<accession>A0A0W0VU64</accession>
<dbReference type="RefSeq" id="WP_028372705.1">
    <property type="nucleotide sequence ID" value="NZ_CAAAJD010000006.1"/>
</dbReference>
<proteinExistence type="predicted"/>
<comment type="caution">
    <text evidence="1">The sequence shown here is derived from an EMBL/GenBank/DDBJ whole genome shotgun (WGS) entry which is preliminary data.</text>
</comment>
<sequence>MKGKHNGIDFECVSQKCNGKYAAEYSLIFHYDQCTYVVRKSVGKVFTTKQEAERKAMETAKRQIEKSLF</sequence>
<protein>
    <submittedName>
        <fullName evidence="1">Uncharacterized protein</fullName>
    </submittedName>
</protein>
<dbReference type="OrthoDB" id="5642634at2"/>
<gene>
    <name evidence="1" type="ORF">Llan_0745</name>
</gene>
<dbReference type="Proteomes" id="UP000054869">
    <property type="component" value="Unassembled WGS sequence"/>
</dbReference>
<organism evidence="1 2">
    <name type="scientific">Legionella lansingensis</name>
    <dbReference type="NCBI Taxonomy" id="45067"/>
    <lineage>
        <taxon>Bacteria</taxon>
        <taxon>Pseudomonadati</taxon>
        <taxon>Pseudomonadota</taxon>
        <taxon>Gammaproteobacteria</taxon>
        <taxon>Legionellales</taxon>
        <taxon>Legionellaceae</taxon>
        <taxon>Legionella</taxon>
    </lineage>
</organism>
<reference evidence="1 2" key="1">
    <citation type="submission" date="2015-11" db="EMBL/GenBank/DDBJ databases">
        <title>Genomic analysis of 38 Legionella species identifies large and diverse effector repertoires.</title>
        <authorList>
            <person name="Burstein D."/>
            <person name="Amaro F."/>
            <person name="Zusman T."/>
            <person name="Lifshitz Z."/>
            <person name="Cohen O."/>
            <person name="Gilbert J.A."/>
            <person name="Pupko T."/>
            <person name="Shuman H.A."/>
            <person name="Segal G."/>
        </authorList>
    </citation>
    <scope>NUCLEOTIDE SEQUENCE [LARGE SCALE GENOMIC DNA]</scope>
    <source>
        <strain evidence="1 2">ATCC 49751</strain>
    </source>
</reference>
<dbReference type="EMBL" id="LNYI01000012">
    <property type="protein sequence ID" value="KTD23610.1"/>
    <property type="molecule type" value="Genomic_DNA"/>
</dbReference>